<evidence type="ECO:0000256" key="6">
    <source>
        <dbReference type="ARBA" id="ARBA00023067"/>
    </source>
</evidence>
<dbReference type="InterPro" id="IPR025977">
    <property type="entry name" value="Cnd3_C"/>
</dbReference>
<feature type="domain" description="Nuclear condensin complex subunit 3 C-terminal" evidence="8">
    <location>
        <begin position="522"/>
        <end position="792"/>
    </location>
</feature>
<accession>A0A137P0A4</accession>
<dbReference type="PANTHER" id="PTHR14418:SF5">
    <property type="entry name" value="CONDENSIN COMPLEX SUBUNIT 3"/>
    <property type="match status" value="1"/>
</dbReference>
<evidence type="ECO:0000256" key="2">
    <source>
        <dbReference type="ARBA" id="ARBA00006533"/>
    </source>
</evidence>
<keyword evidence="6" id="KW-0226">DNA condensation</keyword>
<dbReference type="PANTHER" id="PTHR14418">
    <property type="entry name" value="CONDENSIN COMPLEX SUBUNIT 3-RELATED"/>
    <property type="match status" value="1"/>
</dbReference>
<protein>
    <recommendedName>
        <fullName evidence="8">Nuclear condensin complex subunit 3 C-terminal domain-containing protein</fullName>
    </recommendedName>
</protein>
<evidence type="ECO:0000256" key="5">
    <source>
        <dbReference type="ARBA" id="ARBA00022776"/>
    </source>
</evidence>
<keyword evidence="4" id="KW-0132">Cell division</keyword>
<evidence type="ECO:0000259" key="8">
    <source>
        <dbReference type="Pfam" id="PF12719"/>
    </source>
</evidence>
<evidence type="ECO:0000256" key="3">
    <source>
        <dbReference type="ARBA" id="ARBA00022454"/>
    </source>
</evidence>
<keyword evidence="10" id="KW-1185">Reference proteome</keyword>
<dbReference type="Gene3D" id="1.25.10.10">
    <property type="entry name" value="Leucine-rich Repeat Variant"/>
    <property type="match status" value="1"/>
</dbReference>
<dbReference type="OrthoDB" id="27187at2759"/>
<name>A0A137P0A4_CONC2</name>
<keyword evidence="3" id="KW-0158">Chromosome</keyword>
<evidence type="ECO:0000313" key="10">
    <source>
        <dbReference type="Proteomes" id="UP000070444"/>
    </source>
</evidence>
<dbReference type="Pfam" id="PF12719">
    <property type="entry name" value="Cnd3"/>
    <property type="match status" value="1"/>
</dbReference>
<dbReference type="GO" id="GO:0051301">
    <property type="term" value="P:cell division"/>
    <property type="evidence" value="ECO:0007669"/>
    <property type="project" value="UniProtKB-KW"/>
</dbReference>
<keyword evidence="7" id="KW-0131">Cell cycle</keyword>
<dbReference type="InterPro" id="IPR027165">
    <property type="entry name" value="CND3"/>
</dbReference>
<comment type="similarity">
    <text evidence="2">Belongs to the CND3 (condensin subunit 3) family.</text>
</comment>
<evidence type="ECO:0000313" key="9">
    <source>
        <dbReference type="EMBL" id="KXN68304.1"/>
    </source>
</evidence>
<reference evidence="9 10" key="1">
    <citation type="journal article" date="2015" name="Genome Biol. Evol.">
        <title>Phylogenomic analyses indicate that early fungi evolved digesting cell walls of algal ancestors of land plants.</title>
        <authorList>
            <person name="Chang Y."/>
            <person name="Wang S."/>
            <person name="Sekimoto S."/>
            <person name="Aerts A.L."/>
            <person name="Choi C."/>
            <person name="Clum A."/>
            <person name="LaButti K.M."/>
            <person name="Lindquist E.A."/>
            <person name="Yee Ngan C."/>
            <person name="Ohm R.A."/>
            <person name="Salamov A.A."/>
            <person name="Grigoriev I.V."/>
            <person name="Spatafora J.W."/>
            <person name="Berbee M.L."/>
        </authorList>
    </citation>
    <scope>NUCLEOTIDE SEQUENCE [LARGE SCALE GENOMIC DNA]</scope>
    <source>
        <strain evidence="9 10">NRRL 28638</strain>
    </source>
</reference>
<dbReference type="AlphaFoldDB" id="A0A137P0A4"/>
<dbReference type="OMA" id="XYIQSIP"/>
<dbReference type="InterPro" id="IPR016024">
    <property type="entry name" value="ARM-type_fold"/>
</dbReference>
<comment type="subcellular location">
    <subcellularLocation>
        <location evidence="1">Chromosome</location>
    </subcellularLocation>
</comment>
<dbReference type="GO" id="GO:0000793">
    <property type="term" value="C:condensed chromosome"/>
    <property type="evidence" value="ECO:0007669"/>
    <property type="project" value="TreeGrafter"/>
</dbReference>
<sequence>MARSKKPDNTASKKQNFKNLENVLEKKEILKSISEILDQIQRPNLHHKKFFLNFFNLQEKYPIEDFTNAFIFLTNKLLTCKKDLIPNRVLKFLANYLVFAKDKIDGDENMRTDDDDNSSMITHFSEGLLKFYLPGLSAKDRVVRLRCSQLVAITIDFIGAVDEEFYIHLRDTLIDRSCDKESSFRYQIVIALSRLQDENDETDPVIDKLINILRTDPSADVRKCVIMHILQNEKTVPYLIERARDLDTNIRKWVFLKTMVDVGDFRLLSIKQREHLLKNGISDRDEGVKKSCLKMLSSHWMPTVGDDLLSLLEKLDVMNSDVAEVTLYAFFKLHPQVVSEFVIPENALDDLTSESSFLIKIILKYCNDNKMEEKLFNLLPSPMELASVLEKHHSLSVTCEDEVLKVEYDFIVLQLLEMGSMLDFADEAGRRKVYEMLRYLYSVVDENEDIIFQMAIVMKKLSNNELDFSRTMVEVVSDVCEEFGTNGDFKEQIGRLEVADYEDEEEETLSDEDARTLSILMKCLLLVKSTLQQCQLPLVKNTVLYGLLNDLVSPAVQSSIEVLRHSGLVCLGLYCMLDRDLSYKNFSVFVHSCQSDQDEYREHSLKIIFDLCVIYGIHEGSFKVSQENIFTFFKNSLKDKELEYQAIACQGLARLYMADLLADDDILSRLIFLYFVPTTQDSLKLRQSLHYFFSVYPRISLKNLKVVQKAFVPSLLKLYLTHKKISSKYQMITPIQVAQLLVDWTDPNNIENPSDEAKNVHGEIALELIKTSISEPLENRKLLVQTLSKLSISSITSLNLIVSLEHVISVFKENRSFPDKFTHNTFTKFSDLITKTKEALKPQTFDISPEQYETPTMGTVDPQLIEFCENIQAEKANGVSKKEYLSKQLKREVDAMLSESSGCESDY</sequence>
<dbReference type="Proteomes" id="UP000070444">
    <property type="component" value="Unassembled WGS sequence"/>
</dbReference>
<dbReference type="GO" id="GO:0007076">
    <property type="term" value="P:mitotic chromosome condensation"/>
    <property type="evidence" value="ECO:0007669"/>
    <property type="project" value="InterPro"/>
</dbReference>
<evidence type="ECO:0000256" key="1">
    <source>
        <dbReference type="ARBA" id="ARBA00004286"/>
    </source>
</evidence>
<evidence type="ECO:0000256" key="7">
    <source>
        <dbReference type="ARBA" id="ARBA00023306"/>
    </source>
</evidence>
<keyword evidence="5" id="KW-0498">Mitosis</keyword>
<dbReference type="EMBL" id="KQ964583">
    <property type="protein sequence ID" value="KXN68304.1"/>
    <property type="molecule type" value="Genomic_DNA"/>
</dbReference>
<gene>
    <name evidence="9" type="ORF">CONCODRAFT_79794</name>
</gene>
<dbReference type="GO" id="GO:0000796">
    <property type="term" value="C:condensin complex"/>
    <property type="evidence" value="ECO:0007669"/>
    <property type="project" value="InterPro"/>
</dbReference>
<dbReference type="InterPro" id="IPR011989">
    <property type="entry name" value="ARM-like"/>
</dbReference>
<dbReference type="SUPFAM" id="SSF48371">
    <property type="entry name" value="ARM repeat"/>
    <property type="match status" value="1"/>
</dbReference>
<evidence type="ECO:0000256" key="4">
    <source>
        <dbReference type="ARBA" id="ARBA00022618"/>
    </source>
</evidence>
<proteinExistence type="inferred from homology"/>
<dbReference type="STRING" id="796925.A0A137P0A4"/>
<organism evidence="9 10">
    <name type="scientific">Conidiobolus coronatus (strain ATCC 28846 / CBS 209.66 / NRRL 28638)</name>
    <name type="common">Delacroixia coronata</name>
    <dbReference type="NCBI Taxonomy" id="796925"/>
    <lineage>
        <taxon>Eukaryota</taxon>
        <taxon>Fungi</taxon>
        <taxon>Fungi incertae sedis</taxon>
        <taxon>Zoopagomycota</taxon>
        <taxon>Entomophthoromycotina</taxon>
        <taxon>Entomophthoromycetes</taxon>
        <taxon>Entomophthorales</taxon>
        <taxon>Ancylistaceae</taxon>
        <taxon>Conidiobolus</taxon>
    </lineage>
</organism>